<organism evidence="1 2">
    <name type="scientific">Halomonas citrativorans</name>
    <dbReference type="NCBI Taxonomy" id="2742612"/>
    <lineage>
        <taxon>Bacteria</taxon>
        <taxon>Pseudomonadati</taxon>
        <taxon>Pseudomonadota</taxon>
        <taxon>Gammaproteobacteria</taxon>
        <taxon>Oceanospirillales</taxon>
        <taxon>Halomonadaceae</taxon>
        <taxon>Halomonas</taxon>
    </lineage>
</organism>
<name>A0A1R4I173_9GAMM</name>
<accession>A0A1R4I173</accession>
<dbReference type="AlphaFoldDB" id="A0A1R4I173"/>
<dbReference type="PROSITE" id="PS51257">
    <property type="entry name" value="PROKAR_LIPOPROTEIN"/>
    <property type="match status" value="1"/>
</dbReference>
<proteinExistence type="predicted"/>
<comment type="caution">
    <text evidence="1">The sequence shown here is derived from an EMBL/GenBank/DDBJ whole genome shotgun (WGS) entry which is preliminary data.</text>
</comment>
<reference evidence="1 2" key="1">
    <citation type="submission" date="2017-02" db="EMBL/GenBank/DDBJ databases">
        <authorList>
            <person name="Dridi B."/>
        </authorList>
    </citation>
    <scope>NUCLEOTIDE SEQUENCE [LARGE SCALE GENOMIC DNA]</scope>
    <source>
        <strain evidence="1 2">JB380</strain>
    </source>
</reference>
<dbReference type="EMBL" id="FUKM01000046">
    <property type="protein sequence ID" value="SJN13552.1"/>
    <property type="molecule type" value="Genomic_DNA"/>
</dbReference>
<gene>
    <name evidence="1" type="ORF">CZ787_10670</name>
</gene>
<protein>
    <submittedName>
        <fullName evidence="1">Uncharacterized protein</fullName>
    </submittedName>
</protein>
<dbReference type="Proteomes" id="UP000196331">
    <property type="component" value="Unassembled WGS sequence"/>
</dbReference>
<sequence length="63" mass="6932">MREFTRELMFLSCLGGSERRRPGWWLLPIFLSCLGGSERPPSCRAGRAGFLSCLGGSERVLGA</sequence>
<evidence type="ECO:0000313" key="1">
    <source>
        <dbReference type="EMBL" id="SJN13552.1"/>
    </source>
</evidence>
<evidence type="ECO:0000313" key="2">
    <source>
        <dbReference type="Proteomes" id="UP000196331"/>
    </source>
</evidence>
<dbReference type="AntiFam" id="ANF00270">
    <property type="entry name" value="Translation of CRISPR region"/>
</dbReference>